<dbReference type="GO" id="GO:0005783">
    <property type="term" value="C:endoplasmic reticulum"/>
    <property type="evidence" value="ECO:0007669"/>
    <property type="project" value="UniProtKB-SubCell"/>
</dbReference>
<dbReference type="GO" id="GO:0016020">
    <property type="term" value="C:membrane"/>
    <property type="evidence" value="ECO:0007669"/>
    <property type="project" value="UniProtKB-SubCell"/>
</dbReference>
<feature type="compositionally biased region" description="Basic and acidic residues" evidence="7">
    <location>
        <begin position="20"/>
        <end position="32"/>
    </location>
</feature>
<evidence type="ECO:0000256" key="4">
    <source>
        <dbReference type="ARBA" id="ARBA00022824"/>
    </source>
</evidence>
<reference evidence="8" key="1">
    <citation type="submission" date="2016-03" db="EMBL/GenBank/DDBJ databases">
        <title>Draft genome sequence of Rosellinia necatrix.</title>
        <authorList>
            <person name="Kanematsu S."/>
        </authorList>
    </citation>
    <scope>NUCLEOTIDE SEQUENCE [LARGE SCALE GENOMIC DNA]</scope>
    <source>
        <strain evidence="8">W97</strain>
    </source>
</reference>
<evidence type="ECO:0000256" key="5">
    <source>
        <dbReference type="ARBA" id="ARBA00023128"/>
    </source>
</evidence>
<evidence type="ECO:0000313" key="9">
    <source>
        <dbReference type="Proteomes" id="UP000054516"/>
    </source>
</evidence>
<dbReference type="SUPFAM" id="SSF53474">
    <property type="entry name" value="alpha/beta-Hydrolases"/>
    <property type="match status" value="1"/>
</dbReference>
<proteinExistence type="predicted"/>
<dbReference type="GO" id="GO:0005739">
    <property type="term" value="C:mitochondrion"/>
    <property type="evidence" value="ECO:0007669"/>
    <property type="project" value="UniProtKB-SubCell"/>
</dbReference>
<evidence type="ECO:0000313" key="8">
    <source>
        <dbReference type="EMBL" id="GAW25470.1"/>
    </source>
</evidence>
<dbReference type="OrthoDB" id="194358at2759"/>
<dbReference type="InterPro" id="IPR029058">
    <property type="entry name" value="AB_hydrolase_fold"/>
</dbReference>
<keyword evidence="9" id="KW-1185">Reference proteome</keyword>
<dbReference type="OMA" id="HDVRTHT"/>
<comment type="subcellular location">
    <subcellularLocation>
        <location evidence="2">Endoplasmic reticulum</location>
    </subcellularLocation>
    <subcellularLocation>
        <location evidence="3">Membrane</location>
    </subcellularLocation>
    <subcellularLocation>
        <location evidence="1">Mitochondrion</location>
    </subcellularLocation>
</comment>
<evidence type="ECO:0000256" key="2">
    <source>
        <dbReference type="ARBA" id="ARBA00004240"/>
    </source>
</evidence>
<dbReference type="Proteomes" id="UP000054516">
    <property type="component" value="Unassembled WGS sequence"/>
</dbReference>
<dbReference type="PANTHER" id="PTHR48182:SF2">
    <property type="entry name" value="PROTEIN SERAC1"/>
    <property type="match status" value="1"/>
</dbReference>
<dbReference type="InterPro" id="IPR052374">
    <property type="entry name" value="SERAC1"/>
</dbReference>
<protein>
    <submittedName>
        <fullName evidence="8">Putative NACHT and WD domain-containing protein</fullName>
    </submittedName>
</protein>
<dbReference type="EMBL" id="DF977452">
    <property type="protein sequence ID" value="GAW25470.1"/>
    <property type="molecule type" value="Genomic_DNA"/>
</dbReference>
<accession>A0A1S8A6Y3</accession>
<sequence>MSTTASSSNKSFLARVLARRSTDSTSKYEKDQPNGPLGLTTLYEPDGKVAADLIFVHGLNGGSRSTWSKAGNGAFWPYDWLSRDDAFHDVRTHTFGYSSGLTHESILDIHDFASNLLAHINHCPIIMSNADVSSLRIVI</sequence>
<feature type="region of interest" description="Disordered" evidence="7">
    <location>
        <begin position="18"/>
        <end position="41"/>
    </location>
</feature>
<dbReference type="STRING" id="77044.A0A1S8A6Y3"/>
<keyword evidence="4" id="KW-0256">Endoplasmic reticulum</keyword>
<keyword evidence="5" id="KW-0496">Mitochondrion</keyword>
<dbReference type="AlphaFoldDB" id="A0A1S8A6Y3"/>
<organism evidence="8">
    <name type="scientific">Rosellinia necatrix</name>
    <name type="common">White root-rot fungus</name>
    <dbReference type="NCBI Taxonomy" id="77044"/>
    <lineage>
        <taxon>Eukaryota</taxon>
        <taxon>Fungi</taxon>
        <taxon>Dikarya</taxon>
        <taxon>Ascomycota</taxon>
        <taxon>Pezizomycotina</taxon>
        <taxon>Sordariomycetes</taxon>
        <taxon>Xylariomycetidae</taxon>
        <taxon>Xylariales</taxon>
        <taxon>Xylariaceae</taxon>
        <taxon>Rosellinia</taxon>
    </lineage>
</organism>
<dbReference type="PANTHER" id="PTHR48182">
    <property type="entry name" value="PROTEIN SERAC1"/>
    <property type="match status" value="1"/>
</dbReference>
<evidence type="ECO:0000256" key="6">
    <source>
        <dbReference type="ARBA" id="ARBA00023136"/>
    </source>
</evidence>
<keyword evidence="6" id="KW-0472">Membrane</keyword>
<name>A0A1S8A6Y3_ROSNE</name>
<evidence type="ECO:0000256" key="1">
    <source>
        <dbReference type="ARBA" id="ARBA00004173"/>
    </source>
</evidence>
<evidence type="ECO:0000256" key="7">
    <source>
        <dbReference type="SAM" id="MobiDB-lite"/>
    </source>
</evidence>
<gene>
    <name evidence="8" type="ORF">SAMD00023353_0701000</name>
</gene>
<evidence type="ECO:0000256" key="3">
    <source>
        <dbReference type="ARBA" id="ARBA00004370"/>
    </source>
</evidence>